<sequence length="431" mass="47136">MNPLSHDADTTVITLPNGVRVLAIALPHLASVNVSVFVRTGSHHESRRLNGISHVVEHMAFKGTHGRTCQQINLDAERLGADVNAHTDKDHTAYHMRGLAQHAGVFVQMLGDIVRNSTFPEAELERERQVILHEYTEDEDDALTQGYKLFDRLCFGSHAAAQPVIGVRANIERFTRQDLLDYVQQRYSAPNVIVAVAGPVDPQAIAREAEAAFGTMASGPVNRVTAPHWVGGLRTHRQAGCSQTHVVLGFPAPALRSQPQAAIVAAAVLGEGMSSPLLDTLRERRGLAYYAACSTDITEIAGQFMVEASTSAEHLDDFFDEVGQLLRTQAERIQPIDLERARNQLAMRGLRNFERPQRRLESAALDLYVFGHVRSRAEWQAGIDAVSADQVRTEFARLIGSPVAVAIAGKVPARAKERALERLAVLGGRPA</sequence>
<dbReference type="AlphaFoldDB" id="B1Y3F4"/>
<accession>B1Y3F4</accession>
<feature type="domain" description="Peptidase M16 N-terminal" evidence="4">
    <location>
        <begin position="21"/>
        <end position="139"/>
    </location>
</feature>
<dbReference type="InterPro" id="IPR001431">
    <property type="entry name" value="Pept_M16_Zn_BS"/>
</dbReference>
<feature type="domain" description="Peptidase M16 C-terminal" evidence="5">
    <location>
        <begin position="174"/>
        <end position="345"/>
    </location>
</feature>
<evidence type="ECO:0000259" key="4">
    <source>
        <dbReference type="Pfam" id="PF00675"/>
    </source>
</evidence>
<dbReference type="PANTHER" id="PTHR11851">
    <property type="entry name" value="METALLOPROTEASE"/>
    <property type="match status" value="1"/>
</dbReference>
<dbReference type="PANTHER" id="PTHR11851:SF49">
    <property type="entry name" value="MITOCHONDRIAL-PROCESSING PEPTIDASE SUBUNIT ALPHA"/>
    <property type="match status" value="1"/>
</dbReference>
<dbReference type="InterPro" id="IPR011765">
    <property type="entry name" value="Pept_M16_N"/>
</dbReference>
<dbReference type="Pfam" id="PF05193">
    <property type="entry name" value="Peptidase_M16_C"/>
    <property type="match status" value="1"/>
</dbReference>
<evidence type="ECO:0000256" key="2">
    <source>
        <dbReference type="ARBA" id="ARBA00007261"/>
    </source>
</evidence>
<evidence type="ECO:0000313" key="6">
    <source>
        <dbReference type="EMBL" id="ACB34482.1"/>
    </source>
</evidence>
<dbReference type="GO" id="GO:0004222">
    <property type="term" value="F:metalloendopeptidase activity"/>
    <property type="evidence" value="ECO:0007669"/>
    <property type="project" value="InterPro"/>
</dbReference>
<dbReference type="SUPFAM" id="SSF63411">
    <property type="entry name" value="LuxS/MPP-like metallohydrolase"/>
    <property type="match status" value="2"/>
</dbReference>
<dbReference type="InterPro" id="IPR007863">
    <property type="entry name" value="Peptidase_M16_C"/>
</dbReference>
<dbReference type="GO" id="GO:0046872">
    <property type="term" value="F:metal ion binding"/>
    <property type="evidence" value="ECO:0007669"/>
    <property type="project" value="InterPro"/>
</dbReference>
<dbReference type="KEGG" id="lch:Lcho_2216"/>
<evidence type="ECO:0000313" key="7">
    <source>
        <dbReference type="Proteomes" id="UP000001693"/>
    </source>
</evidence>
<protein>
    <submittedName>
        <fullName evidence="6">Peptidase M16 domain protein</fullName>
    </submittedName>
</protein>
<comment type="similarity">
    <text evidence="2 3">Belongs to the peptidase M16 family.</text>
</comment>
<gene>
    <name evidence="6" type="ordered locus">Lcho_2216</name>
</gene>
<proteinExistence type="inferred from homology"/>
<evidence type="ECO:0000256" key="3">
    <source>
        <dbReference type="RuleBase" id="RU004447"/>
    </source>
</evidence>
<dbReference type="PROSITE" id="PS00143">
    <property type="entry name" value="INSULINASE"/>
    <property type="match status" value="1"/>
</dbReference>
<dbReference type="STRING" id="395495.Lcho_2216"/>
<dbReference type="eggNOG" id="COG0612">
    <property type="taxonomic scope" value="Bacteria"/>
</dbReference>
<name>B1Y3F4_LEPCP</name>
<dbReference type="InterPro" id="IPR050361">
    <property type="entry name" value="MPP/UQCRC_Complex"/>
</dbReference>
<comment type="cofactor">
    <cofactor evidence="1">
        <name>Zn(2+)</name>
        <dbReference type="ChEBI" id="CHEBI:29105"/>
    </cofactor>
</comment>
<dbReference type="Gene3D" id="3.30.830.10">
    <property type="entry name" value="Metalloenzyme, LuxS/M16 peptidase-like"/>
    <property type="match status" value="2"/>
</dbReference>
<organism evidence="6 7">
    <name type="scientific">Leptothrix cholodnii (strain ATCC 51168 / LMG 8142 / SP-6)</name>
    <name type="common">Leptothrix discophora (strain SP-6)</name>
    <dbReference type="NCBI Taxonomy" id="395495"/>
    <lineage>
        <taxon>Bacteria</taxon>
        <taxon>Pseudomonadati</taxon>
        <taxon>Pseudomonadota</taxon>
        <taxon>Betaproteobacteria</taxon>
        <taxon>Burkholderiales</taxon>
        <taxon>Sphaerotilaceae</taxon>
        <taxon>Leptothrix</taxon>
    </lineage>
</organism>
<dbReference type="RefSeq" id="WP_012347242.1">
    <property type="nucleotide sequence ID" value="NC_010524.1"/>
</dbReference>
<keyword evidence="7" id="KW-1185">Reference proteome</keyword>
<dbReference type="GO" id="GO:0006508">
    <property type="term" value="P:proteolysis"/>
    <property type="evidence" value="ECO:0007669"/>
    <property type="project" value="InterPro"/>
</dbReference>
<dbReference type="Pfam" id="PF00675">
    <property type="entry name" value="Peptidase_M16"/>
    <property type="match status" value="1"/>
</dbReference>
<dbReference type="HOGENOM" id="CLU_009902_3_0_4"/>
<evidence type="ECO:0000259" key="5">
    <source>
        <dbReference type="Pfam" id="PF05193"/>
    </source>
</evidence>
<evidence type="ECO:0000256" key="1">
    <source>
        <dbReference type="ARBA" id="ARBA00001947"/>
    </source>
</evidence>
<dbReference type="InterPro" id="IPR011249">
    <property type="entry name" value="Metalloenz_LuxS/M16"/>
</dbReference>
<dbReference type="OrthoDB" id="9811314at2"/>
<dbReference type="EMBL" id="CP001013">
    <property type="protein sequence ID" value="ACB34482.1"/>
    <property type="molecule type" value="Genomic_DNA"/>
</dbReference>
<dbReference type="Proteomes" id="UP000001693">
    <property type="component" value="Chromosome"/>
</dbReference>
<reference evidence="6 7" key="1">
    <citation type="submission" date="2008-03" db="EMBL/GenBank/DDBJ databases">
        <title>Complete sequence of Leptothrix cholodnii SP-6.</title>
        <authorList>
            <consortium name="US DOE Joint Genome Institute"/>
            <person name="Copeland A."/>
            <person name="Lucas S."/>
            <person name="Lapidus A."/>
            <person name="Glavina del Rio T."/>
            <person name="Dalin E."/>
            <person name="Tice H."/>
            <person name="Bruce D."/>
            <person name="Goodwin L."/>
            <person name="Pitluck S."/>
            <person name="Chertkov O."/>
            <person name="Brettin T."/>
            <person name="Detter J.C."/>
            <person name="Han C."/>
            <person name="Kuske C.R."/>
            <person name="Schmutz J."/>
            <person name="Larimer F."/>
            <person name="Land M."/>
            <person name="Hauser L."/>
            <person name="Kyrpides N."/>
            <person name="Lykidis A."/>
            <person name="Emerson D."/>
            <person name="Richardson P."/>
        </authorList>
    </citation>
    <scope>NUCLEOTIDE SEQUENCE [LARGE SCALE GENOMIC DNA]</scope>
    <source>
        <strain evidence="7">ATCC 51168 / LMG 8142 / SP-6</strain>
    </source>
</reference>